<protein>
    <submittedName>
        <fullName evidence="2">Uncharacterized protein</fullName>
    </submittedName>
</protein>
<feature type="compositionally biased region" description="Low complexity" evidence="1">
    <location>
        <begin position="286"/>
        <end position="312"/>
    </location>
</feature>
<feature type="region of interest" description="Disordered" evidence="1">
    <location>
        <begin position="283"/>
        <end position="331"/>
    </location>
</feature>
<organism evidence="2 3">
    <name type="scientific">Sporothrix eucalyptigena</name>
    <dbReference type="NCBI Taxonomy" id="1812306"/>
    <lineage>
        <taxon>Eukaryota</taxon>
        <taxon>Fungi</taxon>
        <taxon>Dikarya</taxon>
        <taxon>Ascomycota</taxon>
        <taxon>Pezizomycotina</taxon>
        <taxon>Sordariomycetes</taxon>
        <taxon>Sordariomycetidae</taxon>
        <taxon>Ophiostomatales</taxon>
        <taxon>Ophiostomataceae</taxon>
        <taxon>Sporothrix</taxon>
    </lineage>
</organism>
<evidence type="ECO:0000256" key="1">
    <source>
        <dbReference type="SAM" id="MobiDB-lite"/>
    </source>
</evidence>
<proteinExistence type="predicted"/>
<feature type="compositionally biased region" description="Basic residues" evidence="1">
    <location>
        <begin position="313"/>
        <end position="331"/>
    </location>
</feature>
<accession>A0ABP0BF67</accession>
<name>A0ABP0BF67_9PEZI</name>
<comment type="caution">
    <text evidence="2">The sequence shown here is derived from an EMBL/GenBank/DDBJ whole genome shotgun (WGS) entry which is preliminary data.</text>
</comment>
<dbReference type="Proteomes" id="UP001642482">
    <property type="component" value="Unassembled WGS sequence"/>
</dbReference>
<feature type="compositionally biased region" description="Low complexity" evidence="1">
    <location>
        <begin position="7"/>
        <end position="17"/>
    </location>
</feature>
<evidence type="ECO:0000313" key="3">
    <source>
        <dbReference type="Proteomes" id="UP001642482"/>
    </source>
</evidence>
<reference evidence="2 3" key="1">
    <citation type="submission" date="2024-01" db="EMBL/GenBank/DDBJ databases">
        <authorList>
            <person name="Allen C."/>
            <person name="Tagirdzhanova G."/>
        </authorList>
    </citation>
    <scope>NUCLEOTIDE SEQUENCE [LARGE SCALE GENOMIC DNA]</scope>
</reference>
<evidence type="ECO:0000313" key="2">
    <source>
        <dbReference type="EMBL" id="CAK7217775.1"/>
    </source>
</evidence>
<gene>
    <name evidence="2" type="ORF">SEUCBS140593_003322</name>
</gene>
<feature type="region of interest" description="Disordered" evidence="1">
    <location>
        <begin position="1"/>
        <end position="32"/>
    </location>
</feature>
<keyword evidence="3" id="KW-1185">Reference proteome</keyword>
<dbReference type="EMBL" id="CAWUHD010000025">
    <property type="protein sequence ID" value="CAK7217775.1"/>
    <property type="molecule type" value="Genomic_DNA"/>
</dbReference>
<sequence>MVPYDQSSRPSRSSPGSCRRKPSPAPPPPKDDIIHHTLPFARLVVAIQSALLHIRYAISGHMALRLYDPLWDTGLPVGTSSAMRPSIVCPSATRDVLPSWAAVSQNAFHFNPRKPNHLQVLVDGRFVTIAIQWLDDSQFGLPGSFYEVDQIHTVYDLSNDDDHRIYPYKRLNQLDLAPPVLGLKSLLQNIAQAYIQTNIDGNENEQRSLGYQVDACLKILVRQMGPPGQFVLPTEVPAIYESAFTNLYYMSFGTLGMQIMHAISGGMPSQAATDVLFPVPNIRPGSTGSTTSTVSTASTSSMSSAASSSSTHTIHRKPLPPNSRHKVSPMK</sequence>